<keyword evidence="2" id="KW-1133">Transmembrane helix</keyword>
<dbReference type="EMBL" id="EU968749">
    <property type="protein sequence ID" value="ACG40867.1"/>
    <property type="molecule type" value="mRNA"/>
</dbReference>
<dbReference type="AlphaFoldDB" id="B6TUT4"/>
<protein>
    <submittedName>
        <fullName evidence="3">Uncharacterized protein</fullName>
    </submittedName>
</protein>
<reference evidence="3" key="1">
    <citation type="journal article" date="2009" name="Plant Mol. Biol.">
        <title>Insights into corn genes derived from large-scale cDNA sequencing.</title>
        <authorList>
            <person name="Alexandrov N.N."/>
            <person name="Brover V.V."/>
            <person name="Freidin S."/>
            <person name="Troukhan M.E."/>
            <person name="Tatarinova T.V."/>
            <person name="Zhang H."/>
            <person name="Swaller T.J."/>
            <person name="Lu Y.P."/>
            <person name="Bouck J."/>
            <person name="Flavell R.B."/>
            <person name="Feldmann K.A."/>
        </authorList>
    </citation>
    <scope>NUCLEOTIDE SEQUENCE</scope>
</reference>
<feature type="region of interest" description="Disordered" evidence="1">
    <location>
        <begin position="1"/>
        <end position="24"/>
    </location>
</feature>
<feature type="compositionally biased region" description="Basic residues" evidence="1">
    <location>
        <begin position="1"/>
        <end position="12"/>
    </location>
</feature>
<keyword evidence="2" id="KW-0812">Transmembrane</keyword>
<organism evidence="3">
    <name type="scientific">Zea mays</name>
    <name type="common">Maize</name>
    <dbReference type="NCBI Taxonomy" id="4577"/>
    <lineage>
        <taxon>Eukaryota</taxon>
        <taxon>Viridiplantae</taxon>
        <taxon>Streptophyta</taxon>
        <taxon>Embryophyta</taxon>
        <taxon>Tracheophyta</taxon>
        <taxon>Spermatophyta</taxon>
        <taxon>Magnoliopsida</taxon>
        <taxon>Liliopsida</taxon>
        <taxon>Poales</taxon>
        <taxon>Poaceae</taxon>
        <taxon>PACMAD clade</taxon>
        <taxon>Panicoideae</taxon>
        <taxon>Andropogonodae</taxon>
        <taxon>Andropogoneae</taxon>
        <taxon>Tripsacinae</taxon>
        <taxon>Zea</taxon>
    </lineage>
</organism>
<evidence type="ECO:0000256" key="2">
    <source>
        <dbReference type="SAM" id="Phobius"/>
    </source>
</evidence>
<sequence length="122" mass="13233">MARPASSRRARFRAPPSRGPCSQQTTPCANALLLLLGGYSMKCLTKGLKYLSALAFCPGTGNLSWVYQKYLFTIVVGFPLKLSSIVLVMLVLKSVVAAALIPQLQHIITVTVAIKEKINVIE</sequence>
<feature type="transmembrane region" description="Helical" evidence="2">
    <location>
        <begin position="70"/>
        <end position="92"/>
    </location>
</feature>
<evidence type="ECO:0000313" key="3">
    <source>
        <dbReference type="EMBL" id="ACG40867.1"/>
    </source>
</evidence>
<name>B6TUT4_MAIZE</name>
<accession>B6TUT4</accession>
<evidence type="ECO:0000256" key="1">
    <source>
        <dbReference type="SAM" id="MobiDB-lite"/>
    </source>
</evidence>
<proteinExistence type="evidence at transcript level"/>
<keyword evidence="2" id="KW-0472">Membrane</keyword>